<proteinExistence type="predicted"/>
<organism evidence="1 2">
    <name type="scientific">Armillaria luteobubalina</name>
    <dbReference type="NCBI Taxonomy" id="153913"/>
    <lineage>
        <taxon>Eukaryota</taxon>
        <taxon>Fungi</taxon>
        <taxon>Dikarya</taxon>
        <taxon>Basidiomycota</taxon>
        <taxon>Agaricomycotina</taxon>
        <taxon>Agaricomycetes</taxon>
        <taxon>Agaricomycetidae</taxon>
        <taxon>Agaricales</taxon>
        <taxon>Marasmiineae</taxon>
        <taxon>Physalacriaceae</taxon>
        <taxon>Armillaria</taxon>
    </lineage>
</organism>
<keyword evidence="2" id="KW-1185">Reference proteome</keyword>
<reference evidence="1" key="1">
    <citation type="submission" date="2023-06" db="EMBL/GenBank/DDBJ databases">
        <authorList>
            <consortium name="Lawrence Berkeley National Laboratory"/>
            <person name="Ahrendt S."/>
            <person name="Sahu N."/>
            <person name="Indic B."/>
            <person name="Wong-Bajracharya J."/>
            <person name="Merenyi Z."/>
            <person name="Ke H.-M."/>
            <person name="Monk M."/>
            <person name="Kocsube S."/>
            <person name="Drula E."/>
            <person name="Lipzen A."/>
            <person name="Balint B."/>
            <person name="Henrissat B."/>
            <person name="Andreopoulos B."/>
            <person name="Martin F.M."/>
            <person name="Harder C.B."/>
            <person name="Rigling D."/>
            <person name="Ford K.L."/>
            <person name="Foster G.D."/>
            <person name="Pangilinan J."/>
            <person name="Papanicolaou A."/>
            <person name="Barry K."/>
            <person name="LaButti K."/>
            <person name="Viragh M."/>
            <person name="Koriabine M."/>
            <person name="Yan M."/>
            <person name="Riley R."/>
            <person name="Champramary S."/>
            <person name="Plett K.L."/>
            <person name="Tsai I.J."/>
            <person name="Slot J."/>
            <person name="Sipos G."/>
            <person name="Plett J."/>
            <person name="Nagy L.G."/>
            <person name="Grigoriev I.V."/>
        </authorList>
    </citation>
    <scope>NUCLEOTIDE SEQUENCE</scope>
    <source>
        <strain evidence="1">HWK02</strain>
    </source>
</reference>
<dbReference type="EMBL" id="JAUEPU010000012">
    <property type="protein sequence ID" value="KAK0497921.1"/>
    <property type="molecule type" value="Genomic_DNA"/>
</dbReference>
<dbReference type="Proteomes" id="UP001175228">
    <property type="component" value="Unassembled WGS sequence"/>
</dbReference>
<evidence type="ECO:0000313" key="1">
    <source>
        <dbReference type="EMBL" id="KAK0497921.1"/>
    </source>
</evidence>
<protein>
    <submittedName>
        <fullName evidence="1">Uncharacterized protein</fullName>
    </submittedName>
</protein>
<dbReference type="AlphaFoldDB" id="A0AA39TQT8"/>
<name>A0AA39TQT8_9AGAR</name>
<sequence length="318" mass="36194">MNKELGEHSTDLQRAQVLEKSNRLCRRVKSWFVQQEVHMPVVHSLWVCNSQGNGPLVPAYSQPLYLPSMVLLHHPCDDIVVRAEAQLCIGQGFNLLHTIRGHLLALAKGYKDADATTLPQKEWLKCHKTTRDLNKRITQAKNYYRDVRQHLMMLSAKTGEYSWQSQLQVLEDSDVRRISDSAVGAFDMEQGMSWIWYAAHLGDVPGGINEYLRIEWCKARTRAHRWREECKLVSADMQRVKRTLDHNANLWLSRAQSGMMGGAFIAAGEGASACAKRQAAIHVAIKSTFQHKWRCVEEWISLGETDESAAVDNENPFV</sequence>
<comment type="caution">
    <text evidence="1">The sequence shown here is derived from an EMBL/GenBank/DDBJ whole genome shotgun (WGS) entry which is preliminary data.</text>
</comment>
<gene>
    <name evidence="1" type="ORF">EDD18DRAFT_1104423</name>
</gene>
<accession>A0AA39TQT8</accession>
<evidence type="ECO:0000313" key="2">
    <source>
        <dbReference type="Proteomes" id="UP001175228"/>
    </source>
</evidence>